<keyword evidence="4" id="KW-1185">Reference proteome</keyword>
<name>A0A2P4S8T2_BAMTH</name>
<comment type="caution">
    <text evidence="3">The sequence shown here is derived from an EMBL/GenBank/DDBJ whole genome shotgun (WGS) entry which is preliminary data.</text>
</comment>
<evidence type="ECO:0000256" key="2">
    <source>
        <dbReference type="ARBA" id="ARBA00022737"/>
    </source>
</evidence>
<protein>
    <recommendedName>
        <fullName evidence="5">Centrosomal protein of 97 kDa</fullName>
    </recommendedName>
</protein>
<sequence>MMGVAKLTQLRVLNLPHNSIGYVEGLKELVHLEWLNLAGNNLKAIEQVNSCTSLQHLDLSDNNISQLGDLSKLTSLKVSFLASLPQLKQLSIMNNPCVMATPSIPGFDYRPYIVSWCLNLKVLDGYMVSQKESLKAEWLYSQGKGRSYRPGQHVQLVQYLATVCPLISTYGLQTEEDAKLEKILSKQ</sequence>
<organism evidence="3 4">
    <name type="scientific">Bambusicola thoracicus</name>
    <name type="common">Chinese bamboo-partridge</name>
    <name type="synonym">Perdix thoracica</name>
    <dbReference type="NCBI Taxonomy" id="9083"/>
    <lineage>
        <taxon>Eukaryota</taxon>
        <taxon>Metazoa</taxon>
        <taxon>Chordata</taxon>
        <taxon>Craniata</taxon>
        <taxon>Vertebrata</taxon>
        <taxon>Euteleostomi</taxon>
        <taxon>Archelosauria</taxon>
        <taxon>Archosauria</taxon>
        <taxon>Dinosauria</taxon>
        <taxon>Saurischia</taxon>
        <taxon>Theropoda</taxon>
        <taxon>Coelurosauria</taxon>
        <taxon>Aves</taxon>
        <taxon>Neognathae</taxon>
        <taxon>Galloanserae</taxon>
        <taxon>Galliformes</taxon>
        <taxon>Phasianidae</taxon>
        <taxon>Perdicinae</taxon>
        <taxon>Bambusicola</taxon>
    </lineage>
</organism>
<dbReference type="InterPro" id="IPR050576">
    <property type="entry name" value="Cilia_flagella_integrity"/>
</dbReference>
<dbReference type="Pfam" id="PF12799">
    <property type="entry name" value="LRR_4"/>
    <property type="match status" value="1"/>
</dbReference>
<dbReference type="EMBL" id="PPHD01082363">
    <property type="protein sequence ID" value="POI20519.1"/>
    <property type="molecule type" value="Genomic_DNA"/>
</dbReference>
<evidence type="ECO:0000313" key="3">
    <source>
        <dbReference type="EMBL" id="POI20519.1"/>
    </source>
</evidence>
<evidence type="ECO:0008006" key="5">
    <source>
        <dbReference type="Google" id="ProtNLM"/>
    </source>
</evidence>
<proteinExistence type="predicted"/>
<dbReference type="Proteomes" id="UP000237246">
    <property type="component" value="Unassembled WGS sequence"/>
</dbReference>
<gene>
    <name evidence="3" type="ORF">CIB84_015734</name>
</gene>
<feature type="non-terminal residue" evidence="3">
    <location>
        <position position="187"/>
    </location>
</feature>
<dbReference type="AlphaFoldDB" id="A0A2P4S8T2"/>
<evidence type="ECO:0000313" key="4">
    <source>
        <dbReference type="Proteomes" id="UP000237246"/>
    </source>
</evidence>
<dbReference type="Gene3D" id="3.80.10.10">
    <property type="entry name" value="Ribonuclease Inhibitor"/>
    <property type="match status" value="1"/>
</dbReference>
<dbReference type="GO" id="GO:1902018">
    <property type="term" value="P:negative regulation of cilium assembly"/>
    <property type="evidence" value="ECO:0007669"/>
    <property type="project" value="TreeGrafter"/>
</dbReference>
<keyword evidence="1" id="KW-0433">Leucine-rich repeat</keyword>
<dbReference type="OrthoDB" id="5954088at2759"/>
<dbReference type="PROSITE" id="PS51450">
    <property type="entry name" value="LRR"/>
    <property type="match status" value="3"/>
</dbReference>
<dbReference type="SMART" id="SM00365">
    <property type="entry name" value="LRR_SD22"/>
    <property type="match status" value="3"/>
</dbReference>
<dbReference type="SUPFAM" id="SSF52058">
    <property type="entry name" value="L domain-like"/>
    <property type="match status" value="1"/>
</dbReference>
<keyword evidence="2" id="KW-0677">Repeat</keyword>
<dbReference type="InterPro" id="IPR001611">
    <property type="entry name" value="Leu-rich_rpt"/>
</dbReference>
<dbReference type="InterPro" id="IPR032675">
    <property type="entry name" value="LRR_dom_sf"/>
</dbReference>
<dbReference type="PANTHER" id="PTHR45973:SF2">
    <property type="entry name" value="CENTROSOMAL PROTEIN OF 97 KDA"/>
    <property type="match status" value="1"/>
</dbReference>
<dbReference type="GO" id="GO:0005813">
    <property type="term" value="C:centrosome"/>
    <property type="evidence" value="ECO:0007669"/>
    <property type="project" value="TreeGrafter"/>
</dbReference>
<reference evidence="3 4" key="1">
    <citation type="submission" date="2018-01" db="EMBL/GenBank/DDBJ databases">
        <title>Comparison of the Chinese Bamboo Partridge and Red Junglefowl genome sequences highlights the importance of demography in genome evolution.</title>
        <authorList>
            <person name="Tiley G.P."/>
            <person name="Kimball R.T."/>
            <person name="Braun E.L."/>
            <person name="Burleigh J.G."/>
        </authorList>
    </citation>
    <scope>NUCLEOTIDE SEQUENCE [LARGE SCALE GENOMIC DNA]</scope>
    <source>
        <strain evidence="3">RTK389</strain>
        <tissue evidence="3">Blood</tissue>
    </source>
</reference>
<dbReference type="PANTHER" id="PTHR45973">
    <property type="entry name" value="PROTEIN PHOSPHATASE 1 REGULATORY SUBUNIT SDS22-RELATED"/>
    <property type="match status" value="1"/>
</dbReference>
<accession>A0A2P4S8T2</accession>
<evidence type="ECO:0000256" key="1">
    <source>
        <dbReference type="ARBA" id="ARBA00022614"/>
    </source>
</evidence>
<dbReference type="InterPro" id="IPR025875">
    <property type="entry name" value="Leu-rich_rpt_4"/>
</dbReference>